<comment type="caution">
    <text evidence="1">The sequence shown here is derived from an EMBL/GenBank/DDBJ whole genome shotgun (WGS) entry which is preliminary data.</text>
</comment>
<name>A0ACB8R449_9AGAM</name>
<proteinExistence type="predicted"/>
<evidence type="ECO:0000313" key="2">
    <source>
        <dbReference type="Proteomes" id="UP000814033"/>
    </source>
</evidence>
<organism evidence="1 2">
    <name type="scientific">Auriscalpium vulgare</name>
    <dbReference type="NCBI Taxonomy" id="40419"/>
    <lineage>
        <taxon>Eukaryota</taxon>
        <taxon>Fungi</taxon>
        <taxon>Dikarya</taxon>
        <taxon>Basidiomycota</taxon>
        <taxon>Agaricomycotina</taxon>
        <taxon>Agaricomycetes</taxon>
        <taxon>Russulales</taxon>
        <taxon>Auriscalpiaceae</taxon>
        <taxon>Auriscalpium</taxon>
    </lineage>
</organism>
<dbReference type="EMBL" id="MU276395">
    <property type="protein sequence ID" value="KAI0038869.1"/>
    <property type="molecule type" value="Genomic_DNA"/>
</dbReference>
<evidence type="ECO:0000313" key="1">
    <source>
        <dbReference type="EMBL" id="KAI0038869.1"/>
    </source>
</evidence>
<gene>
    <name evidence="1" type="ORF">FA95DRAFT_1128558</name>
</gene>
<reference evidence="1" key="2">
    <citation type="journal article" date="2022" name="New Phytol.">
        <title>Evolutionary transition to the ectomycorrhizal habit in the genomes of a hyperdiverse lineage of mushroom-forming fungi.</title>
        <authorList>
            <person name="Looney B."/>
            <person name="Miyauchi S."/>
            <person name="Morin E."/>
            <person name="Drula E."/>
            <person name="Courty P.E."/>
            <person name="Kohler A."/>
            <person name="Kuo A."/>
            <person name="LaButti K."/>
            <person name="Pangilinan J."/>
            <person name="Lipzen A."/>
            <person name="Riley R."/>
            <person name="Andreopoulos W."/>
            <person name="He G."/>
            <person name="Johnson J."/>
            <person name="Nolan M."/>
            <person name="Tritt A."/>
            <person name="Barry K.W."/>
            <person name="Grigoriev I.V."/>
            <person name="Nagy L.G."/>
            <person name="Hibbett D."/>
            <person name="Henrissat B."/>
            <person name="Matheny P.B."/>
            <person name="Labbe J."/>
            <person name="Martin F.M."/>
        </authorList>
    </citation>
    <scope>NUCLEOTIDE SEQUENCE</scope>
    <source>
        <strain evidence="1">FP105234-sp</strain>
    </source>
</reference>
<reference evidence="1" key="1">
    <citation type="submission" date="2021-02" db="EMBL/GenBank/DDBJ databases">
        <authorList>
            <consortium name="DOE Joint Genome Institute"/>
            <person name="Ahrendt S."/>
            <person name="Looney B.P."/>
            <person name="Miyauchi S."/>
            <person name="Morin E."/>
            <person name="Drula E."/>
            <person name="Courty P.E."/>
            <person name="Chicoki N."/>
            <person name="Fauchery L."/>
            <person name="Kohler A."/>
            <person name="Kuo A."/>
            <person name="Labutti K."/>
            <person name="Pangilinan J."/>
            <person name="Lipzen A."/>
            <person name="Riley R."/>
            <person name="Andreopoulos W."/>
            <person name="He G."/>
            <person name="Johnson J."/>
            <person name="Barry K.W."/>
            <person name="Grigoriev I.V."/>
            <person name="Nagy L."/>
            <person name="Hibbett D."/>
            <person name="Henrissat B."/>
            <person name="Matheny P.B."/>
            <person name="Labbe J."/>
            <person name="Martin F."/>
        </authorList>
    </citation>
    <scope>NUCLEOTIDE SEQUENCE</scope>
    <source>
        <strain evidence="1">FP105234-sp</strain>
    </source>
</reference>
<accession>A0ACB8R449</accession>
<protein>
    <submittedName>
        <fullName evidence="1">Uncharacterized protein</fullName>
    </submittedName>
</protein>
<keyword evidence="2" id="KW-1185">Reference proteome</keyword>
<dbReference type="Proteomes" id="UP000814033">
    <property type="component" value="Unassembled WGS sequence"/>
</dbReference>
<sequence>MRRLPTLPSSSSDGMLHPVSLINTGITDFPSYSFALPTLGDGVTLRNILFAEESPVRLSTPMDQTSGAFSTDPAERLLCVVVFSSLPADSLPADSLPAESLADPSRIYERWELCIPARKLLHYVAEPATTMVVPWAVWGRDARLDCWPMSGCVSVSGMRKVGVHADRVVISDFNPYRIRVARGGTQEAGRMTIGHSIPGAELSHAQCAVTTSDELGIGSGMVYSVCLTDDCLIFMIDGDVSGTWTKWTKVFILERPSS</sequence>